<name>A0A146F4M1_ASPKA</name>
<accession>A0A146F4M1</accession>
<reference evidence="2 3" key="1">
    <citation type="journal article" date="2016" name="DNA Res.">
        <title>Genome sequence of Aspergillus luchuensis NBRC 4314.</title>
        <authorList>
            <person name="Yamada O."/>
            <person name="Machida M."/>
            <person name="Hosoyama A."/>
            <person name="Goto M."/>
            <person name="Takahashi T."/>
            <person name="Futagami T."/>
            <person name="Yamagata Y."/>
            <person name="Takeuchi M."/>
            <person name="Kobayashi T."/>
            <person name="Koike H."/>
            <person name="Abe K."/>
            <person name="Asai K."/>
            <person name="Arita M."/>
            <person name="Fujita N."/>
            <person name="Fukuda K."/>
            <person name="Higa K."/>
            <person name="Horikawa H."/>
            <person name="Ishikawa T."/>
            <person name="Jinno K."/>
            <person name="Kato Y."/>
            <person name="Kirimura K."/>
            <person name="Mizutani O."/>
            <person name="Nakasone K."/>
            <person name="Sano M."/>
            <person name="Shiraishi Y."/>
            <person name="Tsukahara M."/>
            <person name="Gomi K."/>
        </authorList>
    </citation>
    <scope>NUCLEOTIDE SEQUENCE [LARGE SCALE GENOMIC DNA]</scope>
    <source>
        <strain evidence="2 3">RIB 2604</strain>
    </source>
</reference>
<evidence type="ECO:0000313" key="2">
    <source>
        <dbReference type="EMBL" id="GAT20759.1"/>
    </source>
</evidence>
<dbReference type="EMBL" id="BCWF01000008">
    <property type="protein sequence ID" value="GAT20759.1"/>
    <property type="molecule type" value="Genomic_DNA"/>
</dbReference>
<reference evidence="3" key="2">
    <citation type="submission" date="2016-02" db="EMBL/GenBank/DDBJ databases">
        <title>Genome sequencing of Aspergillus luchuensis NBRC 4314.</title>
        <authorList>
            <person name="Yamada O."/>
        </authorList>
    </citation>
    <scope>NUCLEOTIDE SEQUENCE [LARGE SCALE GENOMIC DNA]</scope>
    <source>
        <strain evidence="3">RIB 2604</strain>
    </source>
</reference>
<evidence type="ECO:0000256" key="1">
    <source>
        <dbReference type="SAM" id="SignalP"/>
    </source>
</evidence>
<feature type="signal peptide" evidence="1">
    <location>
        <begin position="1"/>
        <end position="18"/>
    </location>
</feature>
<gene>
    <name evidence="2" type="ORF">RIB2604_00802320</name>
</gene>
<dbReference type="Proteomes" id="UP000075230">
    <property type="component" value="Unassembled WGS sequence"/>
</dbReference>
<comment type="caution">
    <text evidence="2">The sequence shown here is derived from an EMBL/GenBank/DDBJ whole genome shotgun (WGS) entry which is preliminary data.</text>
</comment>
<evidence type="ECO:0000313" key="3">
    <source>
        <dbReference type="Proteomes" id="UP000075230"/>
    </source>
</evidence>
<sequence>MSFSTVLSVPAAVPAVLAVPNAPALAVGLAAVGPAAAGIGAAGVGAAGVDTAGVDTAGVDAAGVDAAGLDDGGLGNADPGPDTAGGAAVTIISLMPFNVSECRVLTR</sequence>
<proteinExistence type="predicted"/>
<dbReference type="AlphaFoldDB" id="A0A146F4M1"/>
<feature type="chain" id="PRO_5007523639" evidence="1">
    <location>
        <begin position="19"/>
        <end position="107"/>
    </location>
</feature>
<organism evidence="2 3">
    <name type="scientific">Aspergillus kawachii</name>
    <name type="common">White koji mold</name>
    <name type="synonym">Aspergillus awamori var. kawachi</name>
    <dbReference type="NCBI Taxonomy" id="1069201"/>
    <lineage>
        <taxon>Eukaryota</taxon>
        <taxon>Fungi</taxon>
        <taxon>Dikarya</taxon>
        <taxon>Ascomycota</taxon>
        <taxon>Pezizomycotina</taxon>
        <taxon>Eurotiomycetes</taxon>
        <taxon>Eurotiomycetidae</taxon>
        <taxon>Eurotiales</taxon>
        <taxon>Aspergillaceae</taxon>
        <taxon>Aspergillus</taxon>
        <taxon>Aspergillus subgen. Circumdati</taxon>
    </lineage>
</organism>
<protein>
    <submittedName>
        <fullName evidence="2">Uncharacterized protein</fullName>
    </submittedName>
</protein>
<keyword evidence="1" id="KW-0732">Signal</keyword>